<organism evidence="2 3">
    <name type="scientific">Caenorhabditis tropicalis</name>
    <dbReference type="NCBI Taxonomy" id="1561998"/>
    <lineage>
        <taxon>Eukaryota</taxon>
        <taxon>Metazoa</taxon>
        <taxon>Ecdysozoa</taxon>
        <taxon>Nematoda</taxon>
        <taxon>Chromadorea</taxon>
        <taxon>Rhabditida</taxon>
        <taxon>Rhabditina</taxon>
        <taxon>Rhabditomorpha</taxon>
        <taxon>Rhabditoidea</taxon>
        <taxon>Rhabditidae</taxon>
        <taxon>Peloderinae</taxon>
        <taxon>Caenorhabditis</taxon>
    </lineage>
</organism>
<keyword evidence="1" id="KW-1133">Transmembrane helix</keyword>
<dbReference type="Pfam" id="PF06653">
    <property type="entry name" value="Claudin_3"/>
    <property type="match status" value="1"/>
</dbReference>
<dbReference type="InterPro" id="IPR009545">
    <property type="entry name" value="Claudin-like"/>
</dbReference>
<evidence type="ECO:0000313" key="3">
    <source>
        <dbReference type="WBParaSite" id="Csp11.Scaffold629.g16261.t1"/>
    </source>
</evidence>
<dbReference type="PANTHER" id="PTHR34151:SF1">
    <property type="entry name" value="CASP-LIKE PROTEIN-RELATED"/>
    <property type="match status" value="1"/>
</dbReference>
<feature type="transmembrane region" description="Helical" evidence="1">
    <location>
        <begin position="142"/>
        <end position="164"/>
    </location>
</feature>
<feature type="transmembrane region" description="Helical" evidence="1">
    <location>
        <begin position="99"/>
        <end position="122"/>
    </location>
</feature>
<feature type="transmembrane region" description="Helical" evidence="1">
    <location>
        <begin position="54"/>
        <end position="78"/>
    </location>
</feature>
<evidence type="ECO:0000313" key="2">
    <source>
        <dbReference type="Proteomes" id="UP000095282"/>
    </source>
</evidence>
<reference evidence="3" key="1">
    <citation type="submission" date="2016-11" db="UniProtKB">
        <authorList>
            <consortium name="WormBaseParasite"/>
        </authorList>
    </citation>
    <scope>IDENTIFICATION</scope>
</reference>
<dbReference type="Proteomes" id="UP000095282">
    <property type="component" value="Unplaced"/>
</dbReference>
<protein>
    <submittedName>
        <fullName evidence="3">G_PROTEIN_RECEP_F1_2 domain-containing protein</fullName>
    </submittedName>
</protein>
<dbReference type="PANTHER" id="PTHR34151">
    <property type="entry name" value="PROTEIN CBG24195"/>
    <property type="match status" value="1"/>
</dbReference>
<keyword evidence="1" id="KW-0812">Transmembrane</keyword>
<dbReference type="WBParaSite" id="Csp11.Scaffold629.g16261.t1">
    <property type="protein sequence ID" value="Csp11.Scaffold629.g16261.t1"/>
    <property type="gene ID" value="Csp11.Scaffold629.g16261"/>
</dbReference>
<dbReference type="AlphaFoldDB" id="A0A1I7U9L4"/>
<evidence type="ECO:0000256" key="1">
    <source>
        <dbReference type="SAM" id="Phobius"/>
    </source>
</evidence>
<keyword evidence="1" id="KW-0472">Membrane</keyword>
<sequence length="180" mass="19992">MKYIELYFLAFLILIASITLLIGAFSPCWITGSFEYLTDHGCCQGPVFYTDEGYWLVLTMWFMIDSIVLFGIICWSFYRARYEILKNGYCRKNGSWFKGISIASAVSVLFICAAVTVTGTHLNAVREQVNTSDETGKMGYSVWISVGSAGVAVGVSLMSAYILFTKCHDPISTQPVFVSS</sequence>
<accession>A0A1I7U9L4</accession>
<proteinExistence type="predicted"/>
<feature type="transmembrane region" description="Helical" evidence="1">
    <location>
        <begin position="7"/>
        <end position="34"/>
    </location>
</feature>
<keyword evidence="2" id="KW-1185">Reference proteome</keyword>
<name>A0A1I7U9L4_9PELO</name>